<dbReference type="PROSITE" id="PS00189">
    <property type="entry name" value="LIPOYL"/>
    <property type="match status" value="1"/>
</dbReference>
<name>A0A5C6DZE5_9BACT</name>
<dbReference type="InterPro" id="IPR017453">
    <property type="entry name" value="GCV_H_sub"/>
</dbReference>
<dbReference type="InterPro" id="IPR002930">
    <property type="entry name" value="GCV_H"/>
</dbReference>
<dbReference type="EMBL" id="SJPV01000001">
    <property type="protein sequence ID" value="TWU41982.1"/>
    <property type="molecule type" value="Genomic_DNA"/>
</dbReference>
<dbReference type="NCBIfam" id="TIGR00527">
    <property type="entry name" value="gcvH"/>
    <property type="match status" value="1"/>
</dbReference>
<dbReference type="GO" id="GO:0005829">
    <property type="term" value="C:cytosol"/>
    <property type="evidence" value="ECO:0007669"/>
    <property type="project" value="TreeGrafter"/>
</dbReference>
<dbReference type="Proteomes" id="UP000319143">
    <property type="component" value="Unassembled WGS sequence"/>
</dbReference>
<keyword evidence="7" id="KW-1185">Reference proteome</keyword>
<dbReference type="CDD" id="cd06848">
    <property type="entry name" value="GCS_H"/>
    <property type="match status" value="1"/>
</dbReference>
<protein>
    <recommendedName>
        <fullName evidence="3">Glycine cleavage system H protein</fullName>
    </recommendedName>
</protein>
<dbReference type="InterPro" id="IPR033753">
    <property type="entry name" value="GCV_H/Fam206"/>
</dbReference>
<dbReference type="PROSITE" id="PS50968">
    <property type="entry name" value="BIOTINYL_LIPOYL"/>
    <property type="match status" value="1"/>
</dbReference>
<dbReference type="SUPFAM" id="SSF51230">
    <property type="entry name" value="Single hybrid motif"/>
    <property type="match status" value="1"/>
</dbReference>
<dbReference type="HAMAP" id="MF_00272">
    <property type="entry name" value="GcvH"/>
    <property type="match status" value="1"/>
</dbReference>
<comment type="subunit">
    <text evidence="3">The glycine cleavage system is composed of four proteins: P, T, L and H.</text>
</comment>
<feature type="modified residue" description="N6-lipoyllysine" evidence="3 4">
    <location>
        <position position="90"/>
    </location>
</feature>
<comment type="cofactor">
    <cofactor evidence="3">
        <name>(R)-lipoate</name>
        <dbReference type="ChEBI" id="CHEBI:83088"/>
    </cofactor>
    <text evidence="3">Binds 1 lipoyl cofactor covalently.</text>
</comment>
<dbReference type="GO" id="GO:0005960">
    <property type="term" value="C:glycine cleavage complex"/>
    <property type="evidence" value="ECO:0007669"/>
    <property type="project" value="InterPro"/>
</dbReference>
<evidence type="ECO:0000256" key="1">
    <source>
        <dbReference type="ARBA" id="ARBA00009249"/>
    </source>
</evidence>
<dbReference type="InterPro" id="IPR000089">
    <property type="entry name" value="Biotin_lipoyl"/>
</dbReference>
<gene>
    <name evidence="6" type="primary">gcvH_1</name>
    <name evidence="3" type="synonym">gcvH</name>
    <name evidence="6" type="ORF">Poly41_02780</name>
</gene>
<comment type="similarity">
    <text evidence="1 3">Belongs to the GcvH family.</text>
</comment>
<dbReference type="PANTHER" id="PTHR11715:SF3">
    <property type="entry name" value="GLYCINE CLEAVAGE SYSTEM H PROTEIN-RELATED"/>
    <property type="match status" value="1"/>
</dbReference>
<organism evidence="6 7">
    <name type="scientific">Novipirellula artificiosorum</name>
    <dbReference type="NCBI Taxonomy" id="2528016"/>
    <lineage>
        <taxon>Bacteria</taxon>
        <taxon>Pseudomonadati</taxon>
        <taxon>Planctomycetota</taxon>
        <taxon>Planctomycetia</taxon>
        <taxon>Pirellulales</taxon>
        <taxon>Pirellulaceae</taxon>
        <taxon>Novipirellula</taxon>
    </lineage>
</organism>
<keyword evidence="2 3" id="KW-0450">Lipoyl</keyword>
<evidence type="ECO:0000256" key="2">
    <source>
        <dbReference type="ARBA" id="ARBA00022823"/>
    </source>
</evidence>
<comment type="caution">
    <text evidence="6">The sequence shown here is derived from an EMBL/GenBank/DDBJ whole genome shotgun (WGS) entry which is preliminary data.</text>
</comment>
<dbReference type="Pfam" id="PF01597">
    <property type="entry name" value="GCV_H"/>
    <property type="match status" value="1"/>
</dbReference>
<dbReference type="NCBIfam" id="NF002270">
    <property type="entry name" value="PRK01202.1"/>
    <property type="match status" value="1"/>
</dbReference>
<evidence type="ECO:0000256" key="4">
    <source>
        <dbReference type="PIRSR" id="PIRSR617453-50"/>
    </source>
</evidence>
<dbReference type="InterPro" id="IPR011053">
    <property type="entry name" value="Single_hybrid_motif"/>
</dbReference>
<dbReference type="PANTHER" id="PTHR11715">
    <property type="entry name" value="GLYCINE CLEAVAGE SYSTEM H PROTEIN"/>
    <property type="match status" value="1"/>
</dbReference>
<accession>A0A5C6DZE5</accession>
<evidence type="ECO:0000313" key="7">
    <source>
        <dbReference type="Proteomes" id="UP000319143"/>
    </source>
</evidence>
<proteinExistence type="inferred from homology"/>
<evidence type="ECO:0000313" key="6">
    <source>
        <dbReference type="EMBL" id="TWU41982.1"/>
    </source>
</evidence>
<dbReference type="GO" id="GO:0009249">
    <property type="term" value="P:protein lipoylation"/>
    <property type="evidence" value="ECO:0007669"/>
    <property type="project" value="TreeGrafter"/>
</dbReference>
<evidence type="ECO:0000259" key="5">
    <source>
        <dbReference type="PROSITE" id="PS50968"/>
    </source>
</evidence>
<sequence>MLATLIRLDAPELTSNFCDSKAMTRDPAKLLYAETHEWADVSEQDGEKIATIGLSAFAIEQLNDLVYMDLPEVGKAVSAGEEFGEVESVKAVSPLYSPVSGEVIEVHTDLPDTLDQLNDDPYDFGWIVRVKVNDASNLSQLMDAAAYAKQCSEAG</sequence>
<feature type="domain" description="Lipoyl-binding" evidence="5">
    <location>
        <begin position="49"/>
        <end position="131"/>
    </location>
</feature>
<evidence type="ECO:0000256" key="3">
    <source>
        <dbReference type="HAMAP-Rule" id="MF_00272"/>
    </source>
</evidence>
<dbReference type="InterPro" id="IPR003016">
    <property type="entry name" value="2-oxoA_DH_lipoyl-BS"/>
</dbReference>
<comment type="function">
    <text evidence="3">The glycine cleavage system catalyzes the degradation of glycine. The H protein shuttles the methylamine group of glycine from the P protein to the T protein.</text>
</comment>
<dbReference type="AlphaFoldDB" id="A0A5C6DZE5"/>
<dbReference type="Gene3D" id="2.40.50.100">
    <property type="match status" value="1"/>
</dbReference>
<dbReference type="GO" id="GO:0019464">
    <property type="term" value="P:glycine decarboxylation via glycine cleavage system"/>
    <property type="evidence" value="ECO:0007669"/>
    <property type="project" value="UniProtKB-UniRule"/>
</dbReference>
<reference evidence="6 7" key="1">
    <citation type="submission" date="2019-02" db="EMBL/GenBank/DDBJ databases">
        <title>Deep-cultivation of Planctomycetes and their phenomic and genomic characterization uncovers novel biology.</title>
        <authorList>
            <person name="Wiegand S."/>
            <person name="Jogler M."/>
            <person name="Boedeker C."/>
            <person name="Pinto D."/>
            <person name="Vollmers J."/>
            <person name="Rivas-Marin E."/>
            <person name="Kohn T."/>
            <person name="Peeters S.H."/>
            <person name="Heuer A."/>
            <person name="Rast P."/>
            <person name="Oberbeckmann S."/>
            <person name="Bunk B."/>
            <person name="Jeske O."/>
            <person name="Meyerdierks A."/>
            <person name="Storesund J.E."/>
            <person name="Kallscheuer N."/>
            <person name="Luecker S."/>
            <person name="Lage O.M."/>
            <person name="Pohl T."/>
            <person name="Merkel B.J."/>
            <person name="Hornburger P."/>
            <person name="Mueller R.-W."/>
            <person name="Bruemmer F."/>
            <person name="Labrenz M."/>
            <person name="Spormann A.M."/>
            <person name="Op Den Camp H."/>
            <person name="Overmann J."/>
            <person name="Amann R."/>
            <person name="Jetten M.S.M."/>
            <person name="Mascher T."/>
            <person name="Medema M.H."/>
            <person name="Devos D.P."/>
            <person name="Kaster A.-K."/>
            <person name="Ovreas L."/>
            <person name="Rohde M."/>
            <person name="Galperin M.Y."/>
            <person name="Jogler C."/>
        </authorList>
    </citation>
    <scope>NUCLEOTIDE SEQUENCE [LARGE SCALE GENOMIC DNA]</scope>
    <source>
        <strain evidence="6 7">Poly41</strain>
    </source>
</reference>